<gene>
    <name evidence="1" type="ORF">G2W53_003355</name>
</gene>
<evidence type="ECO:0000313" key="1">
    <source>
        <dbReference type="EMBL" id="KAF7841057.1"/>
    </source>
</evidence>
<evidence type="ECO:0000313" key="2">
    <source>
        <dbReference type="Proteomes" id="UP000634136"/>
    </source>
</evidence>
<keyword evidence="2" id="KW-1185">Reference proteome</keyword>
<comment type="caution">
    <text evidence="1">The sequence shown here is derived from an EMBL/GenBank/DDBJ whole genome shotgun (WGS) entry which is preliminary data.</text>
</comment>
<dbReference type="EMBL" id="JAAIUW010000002">
    <property type="protein sequence ID" value="KAF7841057.1"/>
    <property type="molecule type" value="Genomic_DNA"/>
</dbReference>
<sequence length="169" mass="18629">MEADMAVIFAAELMNELKAGMWYSVVPEEEAACGLPRGITRITLRFSMLADARFTPAKCKGFTILPMGYGHSVTWSDGVGTLGSSGCRGAYFGYGSSDGESPLADYFVHQAGKEIVDEDCPHLRNVSVPLHVPLVAFKEYLFESRWRAFLSEGPRVAKPLFWEIRANAN</sequence>
<organism evidence="1 2">
    <name type="scientific">Senna tora</name>
    <dbReference type="NCBI Taxonomy" id="362788"/>
    <lineage>
        <taxon>Eukaryota</taxon>
        <taxon>Viridiplantae</taxon>
        <taxon>Streptophyta</taxon>
        <taxon>Embryophyta</taxon>
        <taxon>Tracheophyta</taxon>
        <taxon>Spermatophyta</taxon>
        <taxon>Magnoliopsida</taxon>
        <taxon>eudicotyledons</taxon>
        <taxon>Gunneridae</taxon>
        <taxon>Pentapetalae</taxon>
        <taxon>rosids</taxon>
        <taxon>fabids</taxon>
        <taxon>Fabales</taxon>
        <taxon>Fabaceae</taxon>
        <taxon>Caesalpinioideae</taxon>
        <taxon>Cassia clade</taxon>
        <taxon>Senna</taxon>
    </lineage>
</organism>
<name>A0A834XAX4_9FABA</name>
<accession>A0A834XAX4</accession>
<protein>
    <submittedName>
        <fullName evidence="1">Uncharacterized protein</fullName>
    </submittedName>
</protein>
<proteinExistence type="predicted"/>
<reference evidence="1" key="1">
    <citation type="submission" date="2020-09" db="EMBL/GenBank/DDBJ databases">
        <title>Genome-Enabled Discovery of Anthraquinone Biosynthesis in Senna tora.</title>
        <authorList>
            <person name="Kang S.-H."/>
            <person name="Pandey R.P."/>
            <person name="Lee C.-M."/>
            <person name="Sim J.-S."/>
            <person name="Jeong J.-T."/>
            <person name="Choi B.-S."/>
            <person name="Jung M."/>
            <person name="Ginzburg D."/>
            <person name="Zhao K."/>
            <person name="Won S.Y."/>
            <person name="Oh T.-J."/>
            <person name="Yu Y."/>
            <person name="Kim N.-H."/>
            <person name="Lee O.R."/>
            <person name="Lee T.-H."/>
            <person name="Bashyal P."/>
            <person name="Kim T.-S."/>
            <person name="Lee W.-H."/>
            <person name="Kawkins C."/>
            <person name="Kim C.-K."/>
            <person name="Kim J.S."/>
            <person name="Ahn B.O."/>
            <person name="Rhee S.Y."/>
            <person name="Sohng J.K."/>
        </authorList>
    </citation>
    <scope>NUCLEOTIDE SEQUENCE</scope>
    <source>
        <tissue evidence="1">Leaf</tissue>
    </source>
</reference>
<dbReference type="AlphaFoldDB" id="A0A834XAX4"/>
<dbReference type="Proteomes" id="UP000634136">
    <property type="component" value="Unassembled WGS sequence"/>
</dbReference>